<dbReference type="Gene3D" id="3.90.550.10">
    <property type="entry name" value="Spore Coat Polysaccharide Biosynthesis Protein SpsA, Chain A"/>
    <property type="match status" value="1"/>
</dbReference>
<reference evidence="3" key="1">
    <citation type="submission" date="2023-03" db="EMBL/GenBank/DDBJ databases">
        <title>Amycolatopsis taiwanensis NBRC 103393.</title>
        <authorList>
            <person name="Ichikawa N."/>
            <person name="Sato H."/>
            <person name="Tonouchi N."/>
        </authorList>
    </citation>
    <scope>NUCLEOTIDE SEQUENCE</scope>
    <source>
        <strain evidence="3">NBRC 103393</strain>
    </source>
</reference>
<keyword evidence="4" id="KW-1185">Reference proteome</keyword>
<dbReference type="Pfam" id="PF00535">
    <property type="entry name" value="Glycos_transf_2"/>
    <property type="match status" value="1"/>
</dbReference>
<dbReference type="InterPro" id="IPR023981">
    <property type="entry name" value="MftF"/>
</dbReference>
<sequence>MRLRFDSATTVVGRALVGGSPLRVMRLSEAGLRRVEEWRSGAEVGSGTKLAKKLIAAGMAHPEFVAARWKPRDVTAVIPVRDHSEQLAGLLPWLAELAGTVVVDDGSREPVPGAAHRHPVSRGPAAARNTGWRAVKTEFVAFLDADIRPEPGWLDALLPHFEDPDVAAVAPRVRSAPGTTTLARYERARSSLDLGPAPALVRPGARVSYLPTAALVVRTSALRASGGFDENLRFGEDVDLVWRLIAGGGSVRYEPASEVTHTPRANWRAWLRQRFEYGTSAAPLARRHGRKALAPLRVSRWTALAWTGAVAGRPGTGLAVALGTAALLPRKLRRFGVPARNSLMLALRGHLGAGRFLADAVTRTWGPVAIPVLAWSKRGRLVLAAALSRHLLDWARARPAVGPLPWLLARVADDVSYGAGVWRGCLTERSAAALLPDLSDWPTRRPSPLTDTLRATDPMGKPGKR</sequence>
<dbReference type="Proteomes" id="UP001165136">
    <property type="component" value="Unassembled WGS sequence"/>
</dbReference>
<dbReference type="PANTHER" id="PTHR43646">
    <property type="entry name" value="GLYCOSYLTRANSFERASE"/>
    <property type="match status" value="1"/>
</dbReference>
<dbReference type="SUPFAM" id="SSF53448">
    <property type="entry name" value="Nucleotide-diphospho-sugar transferases"/>
    <property type="match status" value="1"/>
</dbReference>
<dbReference type="GO" id="GO:0016740">
    <property type="term" value="F:transferase activity"/>
    <property type="evidence" value="ECO:0007669"/>
    <property type="project" value="InterPro"/>
</dbReference>
<gene>
    <name evidence="3" type="ORF">Atai01_80370</name>
</gene>
<feature type="region of interest" description="Disordered" evidence="1">
    <location>
        <begin position="443"/>
        <end position="465"/>
    </location>
</feature>
<dbReference type="EMBL" id="BSTI01000036">
    <property type="protein sequence ID" value="GLY71418.1"/>
    <property type="molecule type" value="Genomic_DNA"/>
</dbReference>
<dbReference type="InterPro" id="IPR001173">
    <property type="entry name" value="Glyco_trans_2-like"/>
</dbReference>
<dbReference type="NCBIfam" id="TIGR03965">
    <property type="entry name" value="mycofact_glyco"/>
    <property type="match status" value="1"/>
</dbReference>
<evidence type="ECO:0000256" key="1">
    <source>
        <dbReference type="SAM" id="MobiDB-lite"/>
    </source>
</evidence>
<accession>A0A9W6R8X1</accession>
<dbReference type="AlphaFoldDB" id="A0A9W6R8X1"/>
<feature type="domain" description="Glycosyltransferase 2-like" evidence="2">
    <location>
        <begin position="102"/>
        <end position="187"/>
    </location>
</feature>
<evidence type="ECO:0000313" key="3">
    <source>
        <dbReference type="EMBL" id="GLY71418.1"/>
    </source>
</evidence>
<dbReference type="InterPro" id="IPR029044">
    <property type="entry name" value="Nucleotide-diphossugar_trans"/>
</dbReference>
<organism evidence="3 4">
    <name type="scientific">Amycolatopsis taiwanensis</name>
    <dbReference type="NCBI Taxonomy" id="342230"/>
    <lineage>
        <taxon>Bacteria</taxon>
        <taxon>Bacillati</taxon>
        <taxon>Actinomycetota</taxon>
        <taxon>Actinomycetes</taxon>
        <taxon>Pseudonocardiales</taxon>
        <taxon>Pseudonocardiaceae</taxon>
        <taxon>Amycolatopsis</taxon>
    </lineage>
</organism>
<dbReference type="PANTHER" id="PTHR43646:SF6">
    <property type="entry name" value="PRE-MYCOFACTOCIN GLYCOSYLTRANSFERASE"/>
    <property type="match status" value="1"/>
</dbReference>
<evidence type="ECO:0000313" key="4">
    <source>
        <dbReference type="Proteomes" id="UP001165136"/>
    </source>
</evidence>
<protein>
    <submittedName>
        <fullName evidence="3">Glycosyltransferase</fullName>
    </submittedName>
</protein>
<name>A0A9W6R8X1_9PSEU</name>
<dbReference type="RefSeq" id="WP_285491210.1">
    <property type="nucleotide sequence ID" value="NZ_BSTI01000036.1"/>
</dbReference>
<comment type="caution">
    <text evidence="3">The sequence shown here is derived from an EMBL/GenBank/DDBJ whole genome shotgun (WGS) entry which is preliminary data.</text>
</comment>
<evidence type="ECO:0000259" key="2">
    <source>
        <dbReference type="Pfam" id="PF00535"/>
    </source>
</evidence>
<proteinExistence type="predicted"/>